<dbReference type="Proteomes" id="UP000320585">
    <property type="component" value="Chromosome"/>
</dbReference>
<evidence type="ECO:0000313" key="2">
    <source>
        <dbReference type="Proteomes" id="UP000320585"/>
    </source>
</evidence>
<dbReference type="RefSeq" id="WP_302595882.1">
    <property type="nucleotide sequence ID" value="NZ_DAWDJE010000032.1"/>
</dbReference>
<proteinExistence type="predicted"/>
<protein>
    <submittedName>
        <fullName evidence="1">Uncharacterized protein</fullName>
    </submittedName>
</protein>
<name>A0A8D4UVQ6_9FIRM</name>
<evidence type="ECO:0000313" key="1">
    <source>
        <dbReference type="EMBL" id="BBK25888.1"/>
    </source>
</evidence>
<dbReference type="KEGG" id="dho:Dia5BBH33_18230"/>
<accession>A0A8D4UVQ6</accession>
<keyword evidence="2" id="KW-1185">Reference proteome</keyword>
<gene>
    <name evidence="1" type="ORF">Dia5BBH33_18230</name>
</gene>
<dbReference type="EMBL" id="AP019697">
    <property type="protein sequence ID" value="BBK25888.1"/>
    <property type="molecule type" value="Genomic_DNA"/>
</dbReference>
<reference evidence="2" key="1">
    <citation type="submission" date="2019-05" db="EMBL/GenBank/DDBJ databases">
        <title>Complete genome sequencing of Dialister sp. strain 5BBH33.</title>
        <authorList>
            <person name="Sakamoto M."/>
            <person name="Murakami T."/>
            <person name="Mori H."/>
        </authorList>
    </citation>
    <scope>NUCLEOTIDE SEQUENCE [LARGE SCALE GENOMIC DNA]</scope>
    <source>
        <strain evidence="2">5BBH33</strain>
    </source>
</reference>
<organism evidence="1 2">
    <name type="scientific">Dialister hominis</name>
    <dbReference type="NCBI Taxonomy" id="2582419"/>
    <lineage>
        <taxon>Bacteria</taxon>
        <taxon>Bacillati</taxon>
        <taxon>Bacillota</taxon>
        <taxon>Negativicutes</taxon>
        <taxon>Veillonellales</taxon>
        <taxon>Veillonellaceae</taxon>
        <taxon>Dialister</taxon>
    </lineage>
</organism>
<dbReference type="AlphaFoldDB" id="A0A8D4UVQ6"/>
<sequence>MTDSRKAEPAIQAYSSEKDFSRQGSPFCVGWGAWKNMKNHEKPYNRSFARGTFSYFKNQ</sequence>